<comment type="caution">
    <text evidence="2">The sequence shown here is derived from an EMBL/GenBank/DDBJ whole genome shotgun (WGS) entry which is preliminary data.</text>
</comment>
<evidence type="ECO:0000313" key="3">
    <source>
        <dbReference type="Proteomes" id="UP000657592"/>
    </source>
</evidence>
<evidence type="ECO:0000256" key="1">
    <source>
        <dbReference type="SAM" id="MobiDB-lite"/>
    </source>
</evidence>
<sequence>MVSHTSAFSLPAHPSGFQGVDTPNGPGYPACARSDRLRRALAVADAGASESASRAAS</sequence>
<keyword evidence="3" id="KW-1185">Reference proteome</keyword>
<feature type="region of interest" description="Disordered" evidence="1">
    <location>
        <begin position="1"/>
        <end position="30"/>
    </location>
</feature>
<gene>
    <name evidence="2" type="ORF">GCM10010921_29650</name>
</gene>
<name>A0A917IIJ6_9MICO</name>
<dbReference type="Proteomes" id="UP000657592">
    <property type="component" value="Unassembled WGS sequence"/>
</dbReference>
<evidence type="ECO:0000313" key="2">
    <source>
        <dbReference type="EMBL" id="GGH50716.1"/>
    </source>
</evidence>
<proteinExistence type="predicted"/>
<organism evidence="2 3">
    <name type="scientific">Microbacterium album</name>
    <dbReference type="NCBI Taxonomy" id="2053191"/>
    <lineage>
        <taxon>Bacteria</taxon>
        <taxon>Bacillati</taxon>
        <taxon>Actinomycetota</taxon>
        <taxon>Actinomycetes</taxon>
        <taxon>Micrococcales</taxon>
        <taxon>Microbacteriaceae</taxon>
        <taxon>Microbacterium</taxon>
    </lineage>
</organism>
<dbReference type="EMBL" id="BMJY01000022">
    <property type="protein sequence ID" value="GGH50716.1"/>
    <property type="molecule type" value="Genomic_DNA"/>
</dbReference>
<accession>A0A917IIJ6</accession>
<protein>
    <submittedName>
        <fullName evidence="2">Uncharacterized protein</fullName>
    </submittedName>
</protein>
<dbReference type="AlphaFoldDB" id="A0A917IIJ6"/>
<reference evidence="2" key="2">
    <citation type="submission" date="2020-09" db="EMBL/GenBank/DDBJ databases">
        <authorList>
            <person name="Sun Q."/>
            <person name="Zhou Y."/>
        </authorList>
    </citation>
    <scope>NUCLEOTIDE SEQUENCE</scope>
    <source>
        <strain evidence="2">CGMCC 1.15794</strain>
    </source>
</reference>
<reference evidence="2" key="1">
    <citation type="journal article" date="2014" name="Int. J. Syst. Evol. Microbiol.">
        <title>Complete genome sequence of Corynebacterium casei LMG S-19264T (=DSM 44701T), isolated from a smear-ripened cheese.</title>
        <authorList>
            <consortium name="US DOE Joint Genome Institute (JGI-PGF)"/>
            <person name="Walter F."/>
            <person name="Albersmeier A."/>
            <person name="Kalinowski J."/>
            <person name="Ruckert C."/>
        </authorList>
    </citation>
    <scope>NUCLEOTIDE SEQUENCE</scope>
    <source>
        <strain evidence="2">CGMCC 1.15794</strain>
    </source>
</reference>